<sequence length="795" mass="88156">MVLQLTDFTSEITDEELREFTSEYYIPSALHPEVPAADASIADFPVGKVGVYTRFFEFANQRVPLSLFMCNILNHYRLHISQLHCIGAAKISNFEVNCRLLAINPTVHLFRAFYHTCWSNGWVSFSKRAGRLQCYTEKLDALRRWREMFFWVDDALFPWDFAFYTQGSLPRDERPPPGSYSMEDAELINENRIPINAYSEAFLCHMGISRNYFQSPEEVPTFIGDDGQEMDLFSVVHLSKPKLVTEGVRPLRDGEEPLLESTAGRTMELVLEQPEVESTDVLAPTPLRSVPGATVEPPRLDATSVGSSEDADVAGAESEAGEVDSGLKRKRATSDDGAGTSKRVRHVSLGGSTSTEEETPDAPPTLAAKEVTETPPPNVEATSDSSAPVTHAVQSPPQTSPLTADDISRRDRETGPKAFEGMPVDQLMEEFDMVTAQQAALVAQLRARFSSERSQSVQKDEEILLLKTQLADAQAEAESSRSYAQKLAEEKMALLVKVEQERANSADYKASCHWAVKYLEGGKNNHFAGLDEFRQRVEELLEKQEEKLRKLSIEYDEELYPHMLSAIAERRWLISHGLRLAAMSALESQEVKQSFGDVVKCALARGKAEAVEELHEKKLLTVPAAQVPGYNDNAYEELVAAMETMKLLELPHIAQLERDQDYPIDVIMAGLTLARHATEGAEAQPDYFLKPDVAQLQVPIFARPRDILNPFALEKEIPLKESLEAHAIRLAKKKGVKGKAILCGVGATHIPRSDGVPVSVATVSPKDSELLGKLKEAGDAAYQVGSSEQSRCHSI</sequence>
<evidence type="ECO:0000259" key="3">
    <source>
        <dbReference type="Pfam" id="PF04195"/>
    </source>
</evidence>
<comment type="caution">
    <text evidence="4">The sequence shown here is derived from an EMBL/GenBank/DDBJ whole genome shotgun (WGS) entry which is preliminary data.</text>
</comment>
<feature type="compositionally biased region" description="Basic and acidic residues" evidence="2">
    <location>
        <begin position="406"/>
        <end position="415"/>
    </location>
</feature>
<feature type="region of interest" description="Disordered" evidence="2">
    <location>
        <begin position="273"/>
        <end position="421"/>
    </location>
</feature>
<keyword evidence="5" id="KW-1185">Reference proteome</keyword>
<reference evidence="4" key="2">
    <citation type="submission" date="2022-01" db="EMBL/GenBank/DDBJ databases">
        <authorList>
            <person name="Yamashiro T."/>
            <person name="Shiraishi A."/>
            <person name="Satake H."/>
            <person name="Nakayama K."/>
        </authorList>
    </citation>
    <scope>NUCLEOTIDE SEQUENCE</scope>
</reference>
<keyword evidence="1" id="KW-0175">Coiled coil</keyword>
<dbReference type="PANTHER" id="PTHR31099:SF41">
    <property type="entry name" value="TRANSPOSASE (PUTATIVE), GYPSY TYPE-RELATED"/>
    <property type="match status" value="1"/>
</dbReference>
<dbReference type="PANTHER" id="PTHR31099">
    <property type="entry name" value="OS06G0165300 PROTEIN"/>
    <property type="match status" value="1"/>
</dbReference>
<evidence type="ECO:0000313" key="4">
    <source>
        <dbReference type="EMBL" id="GJU07027.1"/>
    </source>
</evidence>
<evidence type="ECO:0000256" key="2">
    <source>
        <dbReference type="SAM" id="MobiDB-lite"/>
    </source>
</evidence>
<feature type="coiled-coil region" evidence="1">
    <location>
        <begin position="470"/>
        <end position="504"/>
    </location>
</feature>
<dbReference type="EMBL" id="BQNB010021498">
    <property type="protein sequence ID" value="GJU07027.1"/>
    <property type="molecule type" value="Genomic_DNA"/>
</dbReference>
<dbReference type="Pfam" id="PF04195">
    <property type="entry name" value="Transposase_28"/>
    <property type="match status" value="1"/>
</dbReference>
<gene>
    <name evidence="4" type="ORF">Tco_1123457</name>
</gene>
<protein>
    <recommendedName>
        <fullName evidence="3">Transposase (putative) gypsy type domain-containing protein</fullName>
    </recommendedName>
</protein>
<name>A0ABQ5J3F4_9ASTR</name>
<dbReference type="Proteomes" id="UP001151760">
    <property type="component" value="Unassembled WGS sequence"/>
</dbReference>
<organism evidence="4 5">
    <name type="scientific">Tanacetum coccineum</name>
    <dbReference type="NCBI Taxonomy" id="301880"/>
    <lineage>
        <taxon>Eukaryota</taxon>
        <taxon>Viridiplantae</taxon>
        <taxon>Streptophyta</taxon>
        <taxon>Embryophyta</taxon>
        <taxon>Tracheophyta</taxon>
        <taxon>Spermatophyta</taxon>
        <taxon>Magnoliopsida</taxon>
        <taxon>eudicotyledons</taxon>
        <taxon>Gunneridae</taxon>
        <taxon>Pentapetalae</taxon>
        <taxon>asterids</taxon>
        <taxon>campanulids</taxon>
        <taxon>Asterales</taxon>
        <taxon>Asteraceae</taxon>
        <taxon>Asteroideae</taxon>
        <taxon>Anthemideae</taxon>
        <taxon>Anthemidinae</taxon>
        <taxon>Tanacetum</taxon>
    </lineage>
</organism>
<feature type="domain" description="Transposase (putative) gypsy type" evidence="3">
    <location>
        <begin position="61"/>
        <end position="117"/>
    </location>
</feature>
<proteinExistence type="predicted"/>
<accession>A0ABQ5J3F4</accession>
<reference evidence="4" key="1">
    <citation type="journal article" date="2022" name="Int. J. Mol. Sci.">
        <title>Draft Genome of Tanacetum Coccineum: Genomic Comparison of Closely Related Tanacetum-Family Plants.</title>
        <authorList>
            <person name="Yamashiro T."/>
            <person name="Shiraishi A."/>
            <person name="Nakayama K."/>
            <person name="Satake H."/>
        </authorList>
    </citation>
    <scope>NUCLEOTIDE SEQUENCE</scope>
</reference>
<evidence type="ECO:0000256" key="1">
    <source>
        <dbReference type="SAM" id="Coils"/>
    </source>
</evidence>
<evidence type="ECO:0000313" key="5">
    <source>
        <dbReference type="Proteomes" id="UP001151760"/>
    </source>
</evidence>
<dbReference type="InterPro" id="IPR007321">
    <property type="entry name" value="Transposase_28"/>
</dbReference>
<feature type="compositionally biased region" description="Polar residues" evidence="2">
    <location>
        <begin position="380"/>
        <end position="402"/>
    </location>
</feature>